<feature type="signal peptide" evidence="1">
    <location>
        <begin position="1"/>
        <end position="15"/>
    </location>
</feature>
<feature type="chain" id="PRO_5036874066" description="YbbR-like domain-containing protein" evidence="1">
    <location>
        <begin position="16"/>
        <end position="305"/>
    </location>
</feature>
<evidence type="ECO:0000256" key="1">
    <source>
        <dbReference type="SAM" id="SignalP"/>
    </source>
</evidence>
<dbReference type="InterPro" id="IPR053154">
    <property type="entry name" value="c-di-AMP_regulator"/>
</dbReference>
<evidence type="ECO:0008006" key="4">
    <source>
        <dbReference type="Google" id="ProtNLM"/>
    </source>
</evidence>
<keyword evidence="1" id="KW-0732">Signal</keyword>
<reference evidence="2" key="1">
    <citation type="submission" date="2020-07" db="EMBL/GenBank/DDBJ databases">
        <title>Huge and variable diversity of episymbiotic CPR bacteria and DPANN archaea in groundwater ecosystems.</title>
        <authorList>
            <person name="He C.Y."/>
            <person name="Keren R."/>
            <person name="Whittaker M."/>
            <person name="Farag I.F."/>
            <person name="Doudna J."/>
            <person name="Cate J.H.D."/>
            <person name="Banfield J.F."/>
        </authorList>
    </citation>
    <scope>NUCLEOTIDE SEQUENCE</scope>
    <source>
        <strain evidence="2">NC_groundwater_17_Pr7_B-0.1um_64_12</strain>
    </source>
</reference>
<dbReference type="Gene3D" id="2.170.120.40">
    <property type="entry name" value="YbbR-like domain"/>
    <property type="match status" value="2"/>
</dbReference>
<organism evidence="2 3">
    <name type="scientific">Fimbriimonas ginsengisoli</name>
    <dbReference type="NCBI Taxonomy" id="1005039"/>
    <lineage>
        <taxon>Bacteria</taxon>
        <taxon>Bacillati</taxon>
        <taxon>Armatimonadota</taxon>
        <taxon>Fimbriimonadia</taxon>
        <taxon>Fimbriimonadales</taxon>
        <taxon>Fimbriimonadaceae</taxon>
        <taxon>Fimbriimonas</taxon>
    </lineage>
</organism>
<proteinExistence type="predicted"/>
<dbReference type="InterPro" id="IPR012505">
    <property type="entry name" value="YbbR"/>
</dbReference>
<dbReference type="PANTHER" id="PTHR37804:SF1">
    <property type="entry name" value="CDAA REGULATORY PROTEIN CDAR"/>
    <property type="match status" value="1"/>
</dbReference>
<protein>
    <recommendedName>
        <fullName evidence="4">YbbR-like domain-containing protein</fullName>
    </recommendedName>
</protein>
<comment type="caution">
    <text evidence="2">The sequence shown here is derived from an EMBL/GenBank/DDBJ whole genome shotgun (WGS) entry which is preliminary data.</text>
</comment>
<dbReference type="EMBL" id="JACOSL010000041">
    <property type="protein sequence ID" value="MBI1756863.1"/>
    <property type="molecule type" value="Genomic_DNA"/>
</dbReference>
<evidence type="ECO:0000313" key="3">
    <source>
        <dbReference type="Proteomes" id="UP000727962"/>
    </source>
</evidence>
<name>A0A931LSY2_FIMGI</name>
<dbReference type="Proteomes" id="UP000727962">
    <property type="component" value="Unassembled WGS sequence"/>
</dbReference>
<dbReference type="Pfam" id="PF07949">
    <property type="entry name" value="YbbR"/>
    <property type="match status" value="2"/>
</dbReference>
<accession>A0A931LSY2</accession>
<dbReference type="Gene3D" id="2.170.120.30">
    <property type="match status" value="1"/>
</dbReference>
<dbReference type="PANTHER" id="PTHR37804">
    <property type="entry name" value="CDAA REGULATORY PROTEIN CDAR"/>
    <property type="match status" value="1"/>
</dbReference>
<dbReference type="AlphaFoldDB" id="A0A931LSY2"/>
<gene>
    <name evidence="2" type="ORF">HYR64_07135</name>
</gene>
<sequence length="305" mass="32571">MILSLILWLVVQLQAAQGTKTLANLVVDVRNIPGGLAVVGDGLRTISLNAKGPAEALDRIPTDDVRPYVDLTGARASTSRSYPVRLDRVGSDKNRGITWDLRQIKLDIEKVISADVGVSVETTGALPADNLVYQGATKEPGRVTVTGPESRVKQVRRARVLLDLSKVTRGMAVTDKVDLLDSDDYPVAEVTAQPSVVTIRPEVNPAPQSKSLVVVPQYRGQPAFGYSVARVDVSPASVAATGMSEALARVSTIPTWPIDLTGLRDSRTFVVRLNPPANIQPAHTRTVSVTVTIESALAPRPPIGP</sequence>
<evidence type="ECO:0000313" key="2">
    <source>
        <dbReference type="EMBL" id="MBI1756863.1"/>
    </source>
</evidence>